<keyword evidence="2" id="KW-1185">Reference proteome</keyword>
<sequence>MPRKGRKVEKLWSLQPKLHDDVALLLDEEGLQMDFFDADDEETNIEEWDTNIMGRFICQKKGCNSSGWSSKKIAITIRMYSQQRYNARVYHQRCRNCRTVGRLVLDSECYAERVTYWLKKWNGFEVRRPDYSGQSRGPHDSELCEGCKIVYLSDALPGMQGPTIPPEEAQL</sequence>
<gene>
    <name evidence="1" type="ORF">N8T08_000349</name>
</gene>
<proteinExistence type="predicted"/>
<name>A0ACC3BBA4_9EURO</name>
<comment type="caution">
    <text evidence="1">The sequence shown here is derived from an EMBL/GenBank/DDBJ whole genome shotgun (WGS) entry which is preliminary data.</text>
</comment>
<protein>
    <submittedName>
        <fullName evidence="1">Uncharacterized protein</fullName>
    </submittedName>
</protein>
<accession>A0ACC3BBA4</accession>
<evidence type="ECO:0000313" key="2">
    <source>
        <dbReference type="Proteomes" id="UP001177260"/>
    </source>
</evidence>
<evidence type="ECO:0000313" key="1">
    <source>
        <dbReference type="EMBL" id="KAK1147836.1"/>
    </source>
</evidence>
<dbReference type="Proteomes" id="UP001177260">
    <property type="component" value="Unassembled WGS sequence"/>
</dbReference>
<dbReference type="EMBL" id="JAOPJF010000010">
    <property type="protein sequence ID" value="KAK1147836.1"/>
    <property type="molecule type" value="Genomic_DNA"/>
</dbReference>
<reference evidence="1 2" key="1">
    <citation type="journal article" date="2023" name="ACS Omega">
        <title>Identification of the Neoaspergillic Acid Biosynthesis Gene Cluster by Establishing an In Vitro CRISPR-Ribonucleoprotein Genetic System in Aspergillus melleus.</title>
        <authorList>
            <person name="Yuan B."/>
            <person name="Grau M.F."/>
            <person name="Murata R.M."/>
            <person name="Torok T."/>
            <person name="Venkateswaran K."/>
            <person name="Stajich J.E."/>
            <person name="Wang C.C.C."/>
        </authorList>
    </citation>
    <scope>NUCLEOTIDE SEQUENCE [LARGE SCALE GENOMIC DNA]</scope>
    <source>
        <strain evidence="1 2">IMV 1140</strain>
    </source>
</reference>
<organism evidence="1 2">
    <name type="scientific">Aspergillus melleus</name>
    <dbReference type="NCBI Taxonomy" id="138277"/>
    <lineage>
        <taxon>Eukaryota</taxon>
        <taxon>Fungi</taxon>
        <taxon>Dikarya</taxon>
        <taxon>Ascomycota</taxon>
        <taxon>Pezizomycotina</taxon>
        <taxon>Eurotiomycetes</taxon>
        <taxon>Eurotiomycetidae</taxon>
        <taxon>Eurotiales</taxon>
        <taxon>Aspergillaceae</taxon>
        <taxon>Aspergillus</taxon>
        <taxon>Aspergillus subgen. Circumdati</taxon>
    </lineage>
</organism>